<dbReference type="InterPro" id="IPR012338">
    <property type="entry name" value="Beta-lactam/transpept-like"/>
</dbReference>
<proteinExistence type="predicted"/>
<name>A0A1G9XEF2_9FIRM</name>
<sequence length="499" mass="57166">MTEFFKQAKSKELGIPNEYIMNFSKRLEEKHLPMHSIMLMRHDKLIYDSFYAPYTRDSLHRMFSVTKSFVSLGIGLLIEEGKLSLDDHIVDFFPDKLPEGEVHPFLKMMTIRDMLEMKSCHRFTTYKATGVSDWLGSFFTTKPTHVPGTNFAYDTSSTHTLGILIERLSGKNFLDYLRDKFLNELEFSKEAYVLTDPTNMSMGGSGLNCSSLDLLKVFYLVVHKGDWFGKQLLPKEYIEDAISCHSDNWAKSDTLEEMQGYGYQFWRTSHGGYAMYGMGGQLAVYVPDKDIILITTADAQGRKGGVQLIYDSFWEEIVDKLDALENVSNKDGLNKVFDSVSDEELETYANSRKLEIMEPSMIEASKCANFLDNINKRSYEALDENVCTIKKFSIDINEDKSEGCFNYTNAYGDFSLRFGFGKNIIQQFANYDLRVAASASVRSDSLLDIKIQVIDEVLGNMYFALNFKDPYITVMMRKIEEHTFEEYDGVFSAKIVDQD</sequence>
<dbReference type="Gene3D" id="3.40.710.10">
    <property type="entry name" value="DD-peptidase/beta-lactamase superfamily"/>
    <property type="match status" value="1"/>
</dbReference>
<dbReference type="Pfam" id="PF00144">
    <property type="entry name" value="Beta-lactamase"/>
    <property type="match status" value="1"/>
</dbReference>
<protein>
    <submittedName>
        <fullName evidence="2">CubicO group peptidase, beta-lactamase class C family</fullName>
    </submittedName>
</protein>
<dbReference type="SUPFAM" id="SSF56601">
    <property type="entry name" value="beta-lactamase/transpeptidase-like"/>
    <property type="match status" value="1"/>
</dbReference>
<evidence type="ECO:0000313" key="3">
    <source>
        <dbReference type="Proteomes" id="UP000187651"/>
    </source>
</evidence>
<evidence type="ECO:0000259" key="1">
    <source>
        <dbReference type="Pfam" id="PF00144"/>
    </source>
</evidence>
<dbReference type="PANTHER" id="PTHR43283:SF7">
    <property type="entry name" value="BETA-LACTAMASE-RELATED DOMAIN-CONTAINING PROTEIN"/>
    <property type="match status" value="1"/>
</dbReference>
<dbReference type="PANTHER" id="PTHR43283">
    <property type="entry name" value="BETA-LACTAMASE-RELATED"/>
    <property type="match status" value="1"/>
</dbReference>
<dbReference type="RefSeq" id="WP_074521592.1">
    <property type="nucleotide sequence ID" value="NZ_FNHZ01000004.1"/>
</dbReference>
<dbReference type="OrthoDB" id="9773047at2"/>
<reference evidence="3" key="1">
    <citation type="submission" date="2016-10" db="EMBL/GenBank/DDBJ databases">
        <authorList>
            <person name="Varghese N."/>
            <person name="Submissions S."/>
        </authorList>
    </citation>
    <scope>NUCLEOTIDE SEQUENCE [LARGE SCALE GENOMIC DNA]</scope>
    <source>
        <strain evidence="3">M83</strain>
    </source>
</reference>
<feature type="domain" description="Beta-lactamase-related" evidence="1">
    <location>
        <begin position="23"/>
        <end position="301"/>
    </location>
</feature>
<keyword evidence="3" id="KW-1185">Reference proteome</keyword>
<dbReference type="Proteomes" id="UP000187651">
    <property type="component" value="Unassembled WGS sequence"/>
</dbReference>
<gene>
    <name evidence="2" type="ORF">SAMN05216544_1453</name>
</gene>
<accession>A0A1G9XEF2</accession>
<dbReference type="InterPro" id="IPR001466">
    <property type="entry name" value="Beta-lactam-related"/>
</dbReference>
<evidence type="ECO:0000313" key="2">
    <source>
        <dbReference type="EMBL" id="SDM94655.1"/>
    </source>
</evidence>
<dbReference type="AlphaFoldDB" id="A0A1G9XEF2"/>
<organism evidence="2 3">
    <name type="scientific">Lachnospira pectinoschiza</name>
    <dbReference type="NCBI Taxonomy" id="28052"/>
    <lineage>
        <taxon>Bacteria</taxon>
        <taxon>Bacillati</taxon>
        <taxon>Bacillota</taxon>
        <taxon>Clostridia</taxon>
        <taxon>Lachnospirales</taxon>
        <taxon>Lachnospiraceae</taxon>
        <taxon>Lachnospira</taxon>
    </lineage>
</organism>
<dbReference type="InterPro" id="IPR050789">
    <property type="entry name" value="Diverse_Enzym_Activities"/>
</dbReference>
<dbReference type="EMBL" id="FNHZ01000004">
    <property type="protein sequence ID" value="SDM94655.1"/>
    <property type="molecule type" value="Genomic_DNA"/>
</dbReference>